<keyword evidence="2" id="KW-0067">ATP-binding</keyword>
<evidence type="ECO:0000256" key="1">
    <source>
        <dbReference type="ARBA" id="ARBA00022741"/>
    </source>
</evidence>
<protein>
    <recommendedName>
        <fullName evidence="3">6-phosphofructo-2-kinase domain-containing protein</fullName>
    </recommendedName>
</protein>
<dbReference type="InterPro" id="IPR013079">
    <property type="entry name" value="6Phosfructo_kin"/>
</dbReference>
<keyword evidence="1" id="KW-0547">Nucleotide-binding</keyword>
<accession>A0ABP0TGC8</accession>
<evidence type="ECO:0000313" key="5">
    <source>
        <dbReference type="Proteomes" id="UP001497512"/>
    </source>
</evidence>
<dbReference type="SUPFAM" id="SSF52540">
    <property type="entry name" value="P-loop containing nucleoside triphosphate hydrolases"/>
    <property type="match status" value="1"/>
</dbReference>
<dbReference type="PANTHER" id="PTHR10606">
    <property type="entry name" value="6-PHOSPHOFRUCTO-2-KINASE/FRUCTOSE-2,6-BISPHOSPHATASE"/>
    <property type="match status" value="1"/>
</dbReference>
<proteinExistence type="predicted"/>
<dbReference type="Gene3D" id="3.40.50.1240">
    <property type="entry name" value="Phosphoglycerate mutase-like"/>
    <property type="match status" value="1"/>
</dbReference>
<dbReference type="InterPro" id="IPR027417">
    <property type="entry name" value="P-loop_NTPase"/>
</dbReference>
<dbReference type="InterPro" id="IPR029033">
    <property type="entry name" value="His_PPase_superfam"/>
</dbReference>
<dbReference type="PRINTS" id="PR00991">
    <property type="entry name" value="6PFRUCTKNASE"/>
</dbReference>
<gene>
    <name evidence="4" type="ORF">CSSPTR1EN2_LOCUS2969</name>
</gene>
<name>A0ABP0TGC8_9BRYO</name>
<dbReference type="EMBL" id="OZ019902">
    <property type="protein sequence ID" value="CAK9195327.1"/>
    <property type="molecule type" value="Genomic_DNA"/>
</dbReference>
<evidence type="ECO:0000256" key="2">
    <source>
        <dbReference type="ARBA" id="ARBA00022840"/>
    </source>
</evidence>
<organism evidence="4 5">
    <name type="scientific">Sphagnum troendelagicum</name>
    <dbReference type="NCBI Taxonomy" id="128251"/>
    <lineage>
        <taxon>Eukaryota</taxon>
        <taxon>Viridiplantae</taxon>
        <taxon>Streptophyta</taxon>
        <taxon>Embryophyta</taxon>
        <taxon>Bryophyta</taxon>
        <taxon>Sphagnophytina</taxon>
        <taxon>Sphagnopsida</taxon>
        <taxon>Sphagnales</taxon>
        <taxon>Sphagnaceae</taxon>
        <taxon>Sphagnum</taxon>
    </lineage>
</organism>
<dbReference type="InterPro" id="IPR013078">
    <property type="entry name" value="His_Pase_superF_clade-1"/>
</dbReference>
<feature type="domain" description="6-phosphofructo-2-kinase" evidence="3">
    <location>
        <begin position="139"/>
        <end position="358"/>
    </location>
</feature>
<reference evidence="4" key="1">
    <citation type="submission" date="2024-02" db="EMBL/GenBank/DDBJ databases">
        <authorList>
            <consortium name="ELIXIR-Norway"/>
            <consortium name="Elixir Norway"/>
        </authorList>
    </citation>
    <scope>NUCLEOTIDE SEQUENCE</scope>
</reference>
<evidence type="ECO:0000313" key="4">
    <source>
        <dbReference type="EMBL" id="CAK9195327.1"/>
    </source>
</evidence>
<dbReference type="InterPro" id="IPR003094">
    <property type="entry name" value="6Pfruct_kin"/>
</dbReference>
<evidence type="ECO:0000259" key="3">
    <source>
        <dbReference type="Pfam" id="PF01591"/>
    </source>
</evidence>
<dbReference type="Gene3D" id="3.40.50.300">
    <property type="entry name" value="P-loop containing nucleotide triphosphate hydrolases"/>
    <property type="match status" value="1"/>
</dbReference>
<dbReference type="Pfam" id="PF00300">
    <property type="entry name" value="His_Phos_1"/>
    <property type="match status" value="1"/>
</dbReference>
<dbReference type="Pfam" id="PF01591">
    <property type="entry name" value="6PF2K"/>
    <property type="match status" value="1"/>
</dbReference>
<dbReference type="Proteomes" id="UP001497512">
    <property type="component" value="Chromosome 10"/>
</dbReference>
<sequence>MSAVGIKYSANGAEHPSKSLLDQTSSGADMANFRDRSVSIKDLVVPWTLESLLSPVLKDASRNEEAEKHSNGCSGLPESIETGASCLSSESFNVTMGNITDHSIVDGDLQLDCVIETMPEAAGAVAVAAVADRLLGPREHRQLAIILVGLPAHGKTFTAAKLTRYLWWLGHDTKHFNIGKVIPVSEAWLQSDFFRGDNQEGMEARNEVALLAMEDMLAWMQAGGQIFLIENGIDCSVGVFDATNSTNTCRNLLMKLAKGKCKVIFLETICNDKMVINTNIRLKIQQNPDYADVSDYNTALADFTACLENYEKLYEPVTEGSYIKMIDMVSGEGGHMQVNNISGYLPGCIVFFLVNTHITLRPILLPRHGESCNDVRGRIGGDPVLSEAGERYALKLADFVNKRLKSERTASIWTSTLHTTVLTAANIVEFPKVQWCALDEINAGVCDGMTYQEISKSMPEEYQVRKVDKLRYCYPRGESYLDVLQRLEPVIVELERQRSPVVVIAHQVIMPTFALDIIESCCSW</sequence>
<keyword evidence="5" id="KW-1185">Reference proteome</keyword>
<dbReference type="SUPFAM" id="SSF53254">
    <property type="entry name" value="Phosphoglycerate mutase-like"/>
    <property type="match status" value="1"/>
</dbReference>
<dbReference type="CDD" id="cd07040">
    <property type="entry name" value="HP"/>
    <property type="match status" value="1"/>
</dbReference>
<dbReference type="PANTHER" id="PTHR10606:SF44">
    <property type="entry name" value="6-PHOSPHOFRUCTO 2-KINASE_FRUCTOSE 2,6-BISPHOSPHATASE LONG FORM"/>
    <property type="match status" value="1"/>
</dbReference>